<keyword evidence="1" id="KW-0472">Membrane</keyword>
<proteinExistence type="predicted"/>
<dbReference type="AlphaFoldDB" id="A0A6A5XUV0"/>
<name>A0A6A5XUV0_9PLEO</name>
<keyword evidence="1" id="KW-0812">Transmembrane</keyword>
<dbReference type="RefSeq" id="XP_033385048.1">
    <property type="nucleotide sequence ID" value="XM_033521906.1"/>
</dbReference>
<evidence type="ECO:0000313" key="2">
    <source>
        <dbReference type="EMBL" id="KAF2016709.1"/>
    </source>
</evidence>
<keyword evidence="3" id="KW-1185">Reference proteome</keyword>
<dbReference type="GeneID" id="54279303"/>
<dbReference type="EMBL" id="ML978069">
    <property type="protein sequence ID" value="KAF2016709.1"/>
    <property type="molecule type" value="Genomic_DNA"/>
</dbReference>
<feature type="transmembrane region" description="Helical" evidence="1">
    <location>
        <begin position="35"/>
        <end position="53"/>
    </location>
</feature>
<sequence length="103" mass="11693">MSSLISSSLPSSASTYWYLPTYMYTVFAQYYNPEIAIIGGTAPALPSLITHLFQKTSQPTIFTRIMKYAPWSLVPIPAILLLIYAFQPSERPQDEPSHMFHFT</sequence>
<evidence type="ECO:0000313" key="3">
    <source>
        <dbReference type="Proteomes" id="UP000799778"/>
    </source>
</evidence>
<organism evidence="2 3">
    <name type="scientific">Aaosphaeria arxii CBS 175.79</name>
    <dbReference type="NCBI Taxonomy" id="1450172"/>
    <lineage>
        <taxon>Eukaryota</taxon>
        <taxon>Fungi</taxon>
        <taxon>Dikarya</taxon>
        <taxon>Ascomycota</taxon>
        <taxon>Pezizomycotina</taxon>
        <taxon>Dothideomycetes</taxon>
        <taxon>Pleosporomycetidae</taxon>
        <taxon>Pleosporales</taxon>
        <taxon>Pleosporales incertae sedis</taxon>
        <taxon>Aaosphaeria</taxon>
    </lineage>
</organism>
<protein>
    <submittedName>
        <fullName evidence="2">Uncharacterized protein</fullName>
    </submittedName>
</protein>
<feature type="transmembrane region" description="Helical" evidence="1">
    <location>
        <begin position="65"/>
        <end position="86"/>
    </location>
</feature>
<accession>A0A6A5XUV0</accession>
<gene>
    <name evidence="2" type="ORF">BU24DRAFT_208187</name>
</gene>
<keyword evidence="1" id="KW-1133">Transmembrane helix</keyword>
<evidence type="ECO:0000256" key="1">
    <source>
        <dbReference type="SAM" id="Phobius"/>
    </source>
</evidence>
<dbReference type="Proteomes" id="UP000799778">
    <property type="component" value="Unassembled WGS sequence"/>
</dbReference>
<reference evidence="2" key="1">
    <citation type="journal article" date="2020" name="Stud. Mycol.">
        <title>101 Dothideomycetes genomes: a test case for predicting lifestyles and emergence of pathogens.</title>
        <authorList>
            <person name="Haridas S."/>
            <person name="Albert R."/>
            <person name="Binder M."/>
            <person name="Bloem J."/>
            <person name="Labutti K."/>
            <person name="Salamov A."/>
            <person name="Andreopoulos B."/>
            <person name="Baker S."/>
            <person name="Barry K."/>
            <person name="Bills G."/>
            <person name="Bluhm B."/>
            <person name="Cannon C."/>
            <person name="Castanera R."/>
            <person name="Culley D."/>
            <person name="Daum C."/>
            <person name="Ezra D."/>
            <person name="Gonzalez J."/>
            <person name="Henrissat B."/>
            <person name="Kuo A."/>
            <person name="Liang C."/>
            <person name="Lipzen A."/>
            <person name="Lutzoni F."/>
            <person name="Magnuson J."/>
            <person name="Mondo S."/>
            <person name="Nolan M."/>
            <person name="Ohm R."/>
            <person name="Pangilinan J."/>
            <person name="Park H.-J."/>
            <person name="Ramirez L."/>
            <person name="Alfaro M."/>
            <person name="Sun H."/>
            <person name="Tritt A."/>
            <person name="Yoshinaga Y."/>
            <person name="Zwiers L.-H."/>
            <person name="Turgeon B."/>
            <person name="Goodwin S."/>
            <person name="Spatafora J."/>
            <person name="Crous P."/>
            <person name="Grigoriev I."/>
        </authorList>
    </citation>
    <scope>NUCLEOTIDE SEQUENCE</scope>
    <source>
        <strain evidence="2">CBS 175.79</strain>
    </source>
</reference>